<proteinExistence type="evidence at transcript level"/>
<dbReference type="AlphaFoldDB" id="C4J4M7"/>
<dbReference type="EMBL" id="BT085774">
    <property type="protein sequence ID" value="ACR36127.1"/>
    <property type="molecule type" value="mRNA"/>
</dbReference>
<organism evidence="1">
    <name type="scientific">Zea mays</name>
    <name type="common">Maize</name>
    <dbReference type="NCBI Taxonomy" id="4577"/>
    <lineage>
        <taxon>Eukaryota</taxon>
        <taxon>Viridiplantae</taxon>
        <taxon>Streptophyta</taxon>
        <taxon>Embryophyta</taxon>
        <taxon>Tracheophyta</taxon>
        <taxon>Spermatophyta</taxon>
        <taxon>Magnoliopsida</taxon>
        <taxon>Liliopsida</taxon>
        <taxon>Poales</taxon>
        <taxon>Poaceae</taxon>
        <taxon>PACMAD clade</taxon>
        <taxon>Panicoideae</taxon>
        <taxon>Andropogonodae</taxon>
        <taxon>Andropogoneae</taxon>
        <taxon>Tripsacinae</taxon>
        <taxon>Zea</taxon>
    </lineage>
</organism>
<name>C4J4M7_MAIZE</name>
<protein>
    <submittedName>
        <fullName evidence="1">Uncharacterized protein</fullName>
    </submittedName>
</protein>
<evidence type="ECO:0000313" key="1">
    <source>
        <dbReference type="EMBL" id="ACR36127.1"/>
    </source>
</evidence>
<reference evidence="1" key="2">
    <citation type="submission" date="2012-06" db="EMBL/GenBank/DDBJ databases">
        <authorList>
            <person name="Yu Y."/>
            <person name="Currie J."/>
            <person name="Lomeli R."/>
            <person name="Angelova A."/>
            <person name="Collura K."/>
            <person name="Wissotski M."/>
            <person name="Campos D."/>
            <person name="Kudrna D."/>
            <person name="Golser W."/>
            <person name="Ashely E."/>
            <person name="Descour A."/>
            <person name="Fernandes J."/>
            <person name="Soderlund C."/>
            <person name="Walbot V."/>
        </authorList>
    </citation>
    <scope>NUCLEOTIDE SEQUENCE</scope>
    <source>
        <strain evidence="1">B73</strain>
    </source>
</reference>
<accession>C4J4M7</accession>
<sequence>MGDAVVRLPFRALGAAELQAPAPPAVGLAVGRAALGALVAPGLLAPLPAAVSDAQARRASRALGAPFEPALLGVPALSLLSRVAYQGHSIRAHATK</sequence>
<dbReference type="EMBL" id="BT085901">
    <property type="protein sequence ID" value="ACR36254.1"/>
    <property type="molecule type" value="mRNA"/>
</dbReference>
<reference evidence="1" key="1">
    <citation type="journal article" date="2009" name="PLoS Genet.">
        <title>Sequencing, mapping, and analysis of 27,455 maize full-length cDNAs.</title>
        <authorList>
            <person name="Soderlund C."/>
            <person name="Descour A."/>
            <person name="Kudrna D."/>
            <person name="Bomhoff M."/>
            <person name="Boyd L."/>
            <person name="Currie J."/>
            <person name="Angelova A."/>
            <person name="Collura K."/>
            <person name="Wissotski M."/>
            <person name="Ashley E."/>
            <person name="Morrow D."/>
            <person name="Fernandes J."/>
            <person name="Walbot V."/>
            <person name="Yu Y."/>
        </authorList>
    </citation>
    <scope>NUCLEOTIDE SEQUENCE</scope>
    <source>
        <strain evidence="1">B73</strain>
    </source>
</reference>